<dbReference type="Proteomes" id="UP000324298">
    <property type="component" value="Unassembled WGS sequence"/>
</dbReference>
<evidence type="ECO:0000256" key="1">
    <source>
        <dbReference type="SAM" id="SignalP"/>
    </source>
</evidence>
<name>A0A5A9XJ14_9BACT</name>
<dbReference type="AlphaFoldDB" id="A0A5A9XJ14"/>
<dbReference type="OrthoDB" id="5397223at2"/>
<protein>
    <submittedName>
        <fullName evidence="2">Uncharacterized protein</fullName>
    </submittedName>
</protein>
<dbReference type="EMBL" id="SRSD01000004">
    <property type="protein sequence ID" value="KAA0892079.1"/>
    <property type="molecule type" value="Genomic_DNA"/>
</dbReference>
<keyword evidence="3" id="KW-1185">Reference proteome</keyword>
<reference evidence="2 3" key="1">
    <citation type="submission" date="2019-04" db="EMBL/GenBank/DDBJ databases">
        <title>Geobacter ruber sp. nov., ferric-reducing bacteria isolated from paddy soil.</title>
        <authorList>
            <person name="Xu Z."/>
            <person name="Masuda Y."/>
            <person name="Itoh H."/>
            <person name="Senoo K."/>
        </authorList>
    </citation>
    <scope>NUCLEOTIDE SEQUENCE [LARGE SCALE GENOMIC DNA]</scope>
    <source>
        <strain evidence="2 3">Red88</strain>
    </source>
</reference>
<feature type="chain" id="PRO_5022942763" evidence="1">
    <location>
        <begin position="23"/>
        <end position="161"/>
    </location>
</feature>
<proteinExistence type="predicted"/>
<sequence>MKKQLLMIAAATLALSAPAAFAADHEGHDHGSMDMGHGDHSMMEMGNAAHQEVIDGVKATFKVMSMKEHMKGMDMPKGMKETHHLMVEFKDAKSGKALTTGEVKAKVIGPNKAEQTKDLMGMQGHFGADFDLSKKGKYGVMCKFKLTDGKVRSAKFWYTVK</sequence>
<organism evidence="2 3">
    <name type="scientific">Oryzomonas rubra</name>
    <dbReference type="NCBI Taxonomy" id="2509454"/>
    <lineage>
        <taxon>Bacteria</taxon>
        <taxon>Pseudomonadati</taxon>
        <taxon>Thermodesulfobacteriota</taxon>
        <taxon>Desulfuromonadia</taxon>
        <taxon>Geobacterales</taxon>
        <taxon>Geobacteraceae</taxon>
        <taxon>Oryzomonas</taxon>
    </lineage>
</organism>
<keyword evidence="1" id="KW-0732">Signal</keyword>
<feature type="signal peptide" evidence="1">
    <location>
        <begin position="1"/>
        <end position="22"/>
    </location>
</feature>
<evidence type="ECO:0000313" key="2">
    <source>
        <dbReference type="EMBL" id="KAA0892079.1"/>
    </source>
</evidence>
<comment type="caution">
    <text evidence="2">The sequence shown here is derived from an EMBL/GenBank/DDBJ whole genome shotgun (WGS) entry which is preliminary data.</text>
</comment>
<accession>A0A5A9XJ14</accession>
<evidence type="ECO:0000313" key="3">
    <source>
        <dbReference type="Proteomes" id="UP000324298"/>
    </source>
</evidence>
<dbReference type="RefSeq" id="WP_149307017.1">
    <property type="nucleotide sequence ID" value="NZ_SRSD01000004.1"/>
</dbReference>
<gene>
    <name evidence="2" type="ORF">ET418_07670</name>
</gene>